<dbReference type="FunFam" id="3.40.309.10:FF:000025">
    <property type="entry name" value="Aldehyde dehydrogenase"/>
    <property type="match status" value="1"/>
</dbReference>
<dbReference type="Gene3D" id="3.40.309.10">
    <property type="entry name" value="Aldehyde Dehydrogenase, Chain A, domain 2"/>
    <property type="match status" value="1"/>
</dbReference>
<keyword evidence="10" id="KW-1185">Reference proteome</keyword>
<evidence type="ECO:0000256" key="6">
    <source>
        <dbReference type="PROSITE-ProRule" id="PRU10007"/>
    </source>
</evidence>
<dbReference type="PROSITE" id="PS00070">
    <property type="entry name" value="ALDEHYDE_DEHYDR_CYS"/>
    <property type="match status" value="1"/>
</dbReference>
<feature type="domain" description="Aldehyde dehydrogenase" evidence="8">
    <location>
        <begin position="11"/>
        <end position="435"/>
    </location>
</feature>
<dbReference type="PIRSF" id="PIRSF036492">
    <property type="entry name" value="ALDH"/>
    <property type="match status" value="1"/>
</dbReference>
<dbReference type="Gene3D" id="3.40.605.10">
    <property type="entry name" value="Aldehyde Dehydrogenase, Chain A, domain 1"/>
    <property type="match status" value="1"/>
</dbReference>
<dbReference type="InterPro" id="IPR016163">
    <property type="entry name" value="Ald_DH_C"/>
</dbReference>
<reference evidence="9" key="1">
    <citation type="submission" date="2021-10" db="EMBL/GenBank/DDBJ databases">
        <title>De novo Genome Assembly of Clathrus columnatus (Basidiomycota, Fungi) Using Illumina and Nanopore Sequence Data.</title>
        <authorList>
            <person name="Ogiso-Tanaka E."/>
            <person name="Itagaki H."/>
            <person name="Hosoya T."/>
            <person name="Hosaka K."/>
        </authorList>
    </citation>
    <scope>NUCLEOTIDE SEQUENCE</scope>
    <source>
        <strain evidence="9">MO-923</strain>
    </source>
</reference>
<keyword evidence="3" id="KW-0520">NAD</keyword>
<dbReference type="InterPro" id="IPR029510">
    <property type="entry name" value="Ald_DH_CS_GLU"/>
</dbReference>
<comment type="similarity">
    <text evidence="1 4 7">Belongs to the aldehyde dehydrogenase family.</text>
</comment>
<proteinExistence type="inferred from homology"/>
<sequence length="459" mass="51152">MSQGLVYSSIEEIASAYECVNASFRSGTTKPIAFRKKQLLRLASLFKDNLEAFEEAFKKDLGRPVFETHFCDTNAIVNEAILAYNKIDSWVKPEKAPFDLDFFVLSPKIYNEPKGPVLIIGPFNYPLWCIAPITGAIAAGCTVVVKPSELTPAVSQLLAELFPKYLDPSCYIIINGGVQETTKLLSLKWTHILYTGSERVGRIVATAAAQHLTPVTLELGGKSPVVIDKNADFDLAARRILWGKVLNAGQTCVAPDYILVPAEAQSRLVESFNKVYKQFYPDDDPHRPGVLARICAHTHWDRITSLLNQTRGEIVFGGETVREEKYISPTLVKNVRFDDSLMKEEIFGPVLPIVPVPDVDTAIKYINDHDNPLALYVFTKDEKFSTRVRENTLSGMFIVNDVLLEAASSITPFSGVGSSGYGSHRGKYSFDTFVHKRAALRSPNWIDFILGFRFPPYTD</sequence>
<dbReference type="InterPro" id="IPR015590">
    <property type="entry name" value="Aldehyde_DH_dom"/>
</dbReference>
<dbReference type="FunFam" id="3.40.605.10:FF:000004">
    <property type="entry name" value="Aldehyde dehydrogenase"/>
    <property type="match status" value="1"/>
</dbReference>
<evidence type="ECO:0000313" key="9">
    <source>
        <dbReference type="EMBL" id="GJJ14523.1"/>
    </source>
</evidence>
<dbReference type="InterPro" id="IPR016162">
    <property type="entry name" value="Ald_DH_N"/>
</dbReference>
<protein>
    <recommendedName>
        <fullName evidence="4">Aldehyde dehydrogenase</fullName>
    </recommendedName>
</protein>
<keyword evidence="2 4" id="KW-0560">Oxidoreductase</keyword>
<evidence type="ECO:0000256" key="4">
    <source>
        <dbReference type="PIRNR" id="PIRNR036492"/>
    </source>
</evidence>
<evidence type="ECO:0000313" key="10">
    <source>
        <dbReference type="Proteomes" id="UP001050691"/>
    </source>
</evidence>
<accession>A0AAV5AM09</accession>
<dbReference type="InterPro" id="IPR012394">
    <property type="entry name" value="Aldehyde_DH_NAD(P)"/>
</dbReference>
<dbReference type="Proteomes" id="UP001050691">
    <property type="component" value="Unassembled WGS sequence"/>
</dbReference>
<dbReference type="GO" id="GO:0004029">
    <property type="term" value="F:aldehyde dehydrogenase (NAD+) activity"/>
    <property type="evidence" value="ECO:0007669"/>
    <property type="project" value="TreeGrafter"/>
</dbReference>
<feature type="active site" evidence="5 6">
    <location>
        <position position="218"/>
    </location>
</feature>
<evidence type="ECO:0000256" key="2">
    <source>
        <dbReference type="ARBA" id="ARBA00023002"/>
    </source>
</evidence>
<evidence type="ECO:0000256" key="7">
    <source>
        <dbReference type="RuleBase" id="RU003345"/>
    </source>
</evidence>
<dbReference type="Pfam" id="PF00171">
    <property type="entry name" value="Aldedh"/>
    <property type="match status" value="1"/>
</dbReference>
<name>A0AAV5AM09_9AGAM</name>
<feature type="active site" evidence="5">
    <location>
        <position position="252"/>
    </location>
</feature>
<dbReference type="GO" id="GO:0005737">
    <property type="term" value="C:cytoplasm"/>
    <property type="evidence" value="ECO:0007669"/>
    <property type="project" value="TreeGrafter"/>
</dbReference>
<dbReference type="InterPro" id="IPR016161">
    <property type="entry name" value="Ald_DH/histidinol_DH"/>
</dbReference>
<organism evidence="9 10">
    <name type="scientific">Clathrus columnatus</name>
    <dbReference type="NCBI Taxonomy" id="1419009"/>
    <lineage>
        <taxon>Eukaryota</taxon>
        <taxon>Fungi</taxon>
        <taxon>Dikarya</taxon>
        <taxon>Basidiomycota</taxon>
        <taxon>Agaricomycotina</taxon>
        <taxon>Agaricomycetes</taxon>
        <taxon>Phallomycetidae</taxon>
        <taxon>Phallales</taxon>
        <taxon>Clathraceae</taxon>
        <taxon>Clathrus</taxon>
    </lineage>
</organism>
<evidence type="ECO:0000256" key="3">
    <source>
        <dbReference type="ARBA" id="ARBA00023027"/>
    </source>
</evidence>
<dbReference type="PANTHER" id="PTHR43570">
    <property type="entry name" value="ALDEHYDE DEHYDROGENASE"/>
    <property type="match status" value="1"/>
</dbReference>
<dbReference type="SUPFAM" id="SSF53720">
    <property type="entry name" value="ALDH-like"/>
    <property type="match status" value="1"/>
</dbReference>
<gene>
    <name evidence="9" type="ORF">Clacol_008787</name>
</gene>
<dbReference type="InterPro" id="IPR016160">
    <property type="entry name" value="Ald_DH_CS_CYS"/>
</dbReference>
<evidence type="ECO:0000256" key="5">
    <source>
        <dbReference type="PIRSR" id="PIRSR036492-1"/>
    </source>
</evidence>
<evidence type="ECO:0000256" key="1">
    <source>
        <dbReference type="ARBA" id="ARBA00009986"/>
    </source>
</evidence>
<dbReference type="PANTHER" id="PTHR43570:SF16">
    <property type="entry name" value="ALDEHYDE DEHYDROGENASE TYPE III, ISOFORM Q"/>
    <property type="match status" value="1"/>
</dbReference>
<dbReference type="EMBL" id="BPWL01000010">
    <property type="protein sequence ID" value="GJJ14523.1"/>
    <property type="molecule type" value="Genomic_DNA"/>
</dbReference>
<comment type="caution">
    <text evidence="9">The sequence shown here is derived from an EMBL/GenBank/DDBJ whole genome shotgun (WGS) entry which is preliminary data.</text>
</comment>
<dbReference type="AlphaFoldDB" id="A0AAV5AM09"/>
<dbReference type="PROSITE" id="PS00687">
    <property type="entry name" value="ALDEHYDE_DEHYDR_GLU"/>
    <property type="match status" value="1"/>
</dbReference>
<evidence type="ECO:0000259" key="8">
    <source>
        <dbReference type="Pfam" id="PF00171"/>
    </source>
</evidence>
<dbReference type="GO" id="GO:0006081">
    <property type="term" value="P:aldehyde metabolic process"/>
    <property type="evidence" value="ECO:0007669"/>
    <property type="project" value="InterPro"/>
</dbReference>